<keyword evidence="2" id="KW-1185">Reference proteome</keyword>
<evidence type="ECO:0000313" key="1">
    <source>
        <dbReference type="EMBL" id="NKX54146.1"/>
    </source>
</evidence>
<protein>
    <submittedName>
        <fullName evidence="1">Uncharacterized protein</fullName>
    </submittedName>
</protein>
<name>A0A7X6HBP3_9MICC</name>
<proteinExistence type="predicted"/>
<organism evidence="1 2">
    <name type="scientific">Arthrobacter mobilis</name>
    <dbReference type="NCBI Taxonomy" id="2724944"/>
    <lineage>
        <taxon>Bacteria</taxon>
        <taxon>Bacillati</taxon>
        <taxon>Actinomycetota</taxon>
        <taxon>Actinomycetes</taxon>
        <taxon>Micrococcales</taxon>
        <taxon>Micrococcaceae</taxon>
        <taxon>Arthrobacter</taxon>
    </lineage>
</organism>
<evidence type="ECO:0000313" key="2">
    <source>
        <dbReference type="Proteomes" id="UP000544090"/>
    </source>
</evidence>
<dbReference type="AlphaFoldDB" id="A0A7X6HBP3"/>
<dbReference type="RefSeq" id="WP_168485496.1">
    <property type="nucleotide sequence ID" value="NZ_JAAZSQ010000004.1"/>
</dbReference>
<dbReference type="EMBL" id="JAAZSQ010000004">
    <property type="protein sequence ID" value="NKX54146.1"/>
    <property type="molecule type" value="Genomic_DNA"/>
</dbReference>
<comment type="caution">
    <text evidence="1">The sequence shown here is derived from an EMBL/GenBank/DDBJ whole genome shotgun (WGS) entry which is preliminary data.</text>
</comment>
<gene>
    <name evidence="1" type="ORF">HGG74_06225</name>
</gene>
<dbReference type="Proteomes" id="UP000544090">
    <property type="component" value="Unassembled WGS sequence"/>
</dbReference>
<accession>A0A7X6HBP3</accession>
<sequence length="136" mass="15475">MHGNGQGAAHSSWRRYDYNLFPIFHERFEERWGEGTAPFLDPSVYDEEQPRPRAQWINVDTGAAVAVVPVWQDDRKNRSFAVFYLPPAGGIWVLRPGFTQYVESGEETDEQQAALRNDSFKKAVAHAEEFIFGPGS</sequence>
<reference evidence="1 2" key="1">
    <citation type="submission" date="2020-04" db="EMBL/GenBank/DDBJ databases">
        <title>Arthrobacter sp. nov.</title>
        <authorList>
            <person name="Liu S."/>
        </authorList>
    </citation>
    <scope>NUCLEOTIDE SEQUENCE [LARGE SCALE GENOMIC DNA]</scope>
    <source>
        <strain evidence="1 2">E918</strain>
    </source>
</reference>